<dbReference type="EMBL" id="FWWU01000009">
    <property type="protein sequence ID" value="SMB94762.1"/>
    <property type="molecule type" value="Genomic_DNA"/>
</dbReference>
<reference evidence="1 2" key="1">
    <citation type="submission" date="2017-04" db="EMBL/GenBank/DDBJ databases">
        <authorList>
            <person name="Afonso C.L."/>
            <person name="Miller P.J."/>
            <person name="Scott M.A."/>
            <person name="Spackman E."/>
            <person name="Goraichik I."/>
            <person name="Dimitrov K.M."/>
            <person name="Suarez D.L."/>
            <person name="Swayne D.E."/>
        </authorList>
    </citation>
    <scope>NUCLEOTIDE SEQUENCE [LARGE SCALE GENOMIC DNA]</scope>
    <source>
        <strain evidence="1 2">KR-140</strain>
    </source>
</reference>
<proteinExistence type="predicted"/>
<sequence length="112" mass="12171">MGLEAARPDRVWAGVLAGNLYDLALLDRLASDEAALPLAVALTFASRSASPSAFDDFRTRERWSLAPSSARKRRTFGRRYGVEVNFAMVRRNRAGAGRPCSAAAPVTPSPHR</sequence>
<organism evidence="1 2">
    <name type="scientific">Deinococcus hopiensis KR-140</name>
    <dbReference type="NCBI Taxonomy" id="695939"/>
    <lineage>
        <taxon>Bacteria</taxon>
        <taxon>Thermotogati</taxon>
        <taxon>Deinococcota</taxon>
        <taxon>Deinococci</taxon>
        <taxon>Deinococcales</taxon>
        <taxon>Deinococcaceae</taxon>
        <taxon>Deinococcus</taxon>
    </lineage>
</organism>
<keyword evidence="2" id="KW-1185">Reference proteome</keyword>
<protein>
    <submittedName>
        <fullName evidence="1">Uncharacterized protein</fullName>
    </submittedName>
</protein>
<name>A0A1W1VN21_9DEIO</name>
<dbReference type="AlphaFoldDB" id="A0A1W1VN21"/>
<evidence type="ECO:0000313" key="1">
    <source>
        <dbReference type="EMBL" id="SMB94762.1"/>
    </source>
</evidence>
<evidence type="ECO:0000313" key="2">
    <source>
        <dbReference type="Proteomes" id="UP000192582"/>
    </source>
</evidence>
<dbReference type="Proteomes" id="UP000192582">
    <property type="component" value="Unassembled WGS sequence"/>
</dbReference>
<accession>A0A1W1VN21</accession>
<gene>
    <name evidence="1" type="ORF">SAMN00790413_02515</name>
</gene>